<reference evidence="2" key="1">
    <citation type="journal article" date="2015" name="Nature">
        <title>Complex archaea that bridge the gap between prokaryotes and eukaryotes.</title>
        <authorList>
            <person name="Spang A."/>
            <person name="Saw J.H."/>
            <person name="Jorgensen S.L."/>
            <person name="Zaremba-Niedzwiedzka K."/>
            <person name="Martijn J."/>
            <person name="Lind A.E."/>
            <person name="van Eijk R."/>
            <person name="Schleper C."/>
            <person name="Guy L."/>
            <person name="Ettema T.J."/>
        </authorList>
    </citation>
    <scope>NUCLEOTIDE SEQUENCE</scope>
</reference>
<accession>A0A0F9C0U8</accession>
<dbReference type="AlphaFoldDB" id="A0A0F9C0U8"/>
<feature type="non-terminal residue" evidence="2">
    <location>
        <position position="1"/>
    </location>
</feature>
<dbReference type="Gene3D" id="3.40.50.1820">
    <property type="entry name" value="alpha/beta hydrolase"/>
    <property type="match status" value="1"/>
</dbReference>
<feature type="domain" description="AB hydrolase-1" evidence="1">
    <location>
        <begin position="1"/>
        <end position="163"/>
    </location>
</feature>
<gene>
    <name evidence="2" type="ORF">LCGC14_2724380</name>
</gene>
<dbReference type="EMBL" id="LAZR01049160">
    <property type="protein sequence ID" value="KKK90306.1"/>
    <property type="molecule type" value="Genomic_DNA"/>
</dbReference>
<dbReference type="SUPFAM" id="SSF53474">
    <property type="entry name" value="alpha/beta-Hydrolases"/>
    <property type="match status" value="1"/>
</dbReference>
<comment type="caution">
    <text evidence="2">The sequence shown here is derived from an EMBL/GenBank/DDBJ whole genome shotgun (WGS) entry which is preliminary data.</text>
</comment>
<evidence type="ECO:0000259" key="1">
    <source>
        <dbReference type="Pfam" id="PF12697"/>
    </source>
</evidence>
<dbReference type="InterPro" id="IPR029058">
    <property type="entry name" value="AB_hydrolase_fold"/>
</dbReference>
<name>A0A0F9C0U8_9ZZZZ</name>
<organism evidence="2">
    <name type="scientific">marine sediment metagenome</name>
    <dbReference type="NCBI Taxonomy" id="412755"/>
    <lineage>
        <taxon>unclassified sequences</taxon>
        <taxon>metagenomes</taxon>
        <taxon>ecological metagenomes</taxon>
    </lineage>
</organism>
<dbReference type="Pfam" id="PF12697">
    <property type="entry name" value="Abhydrolase_6"/>
    <property type="match status" value="1"/>
</dbReference>
<evidence type="ECO:0000313" key="2">
    <source>
        <dbReference type="EMBL" id="KKK90306.1"/>
    </source>
</evidence>
<protein>
    <recommendedName>
        <fullName evidence="1">AB hydrolase-1 domain-containing protein</fullName>
    </recommendedName>
</protein>
<proteinExistence type="predicted"/>
<sequence>GHDWGALLTQRVVCLRPDLVRTWAAGGGALDEAYEWHPVAKMWQTPGQGEQVMKGMTPDVMAQVYIAEGVPEELARQFAARMDDQMKAAILPLYRSAVGVWKEWSPDVDSVERPGLVIWGKDDPFGPMDLAQRMAKRTGAKFVAFEGCSHWWPVQRPKETAEALESFWEGQ</sequence>
<dbReference type="InterPro" id="IPR000073">
    <property type="entry name" value="AB_hydrolase_1"/>
</dbReference>